<proteinExistence type="inferred from homology"/>
<dbReference type="EMBL" id="LAZR01000258">
    <property type="protein sequence ID" value="KKN78656.1"/>
    <property type="molecule type" value="Genomic_DNA"/>
</dbReference>
<dbReference type="InterPro" id="IPR008279">
    <property type="entry name" value="PEP-util_enz_mobile_dom"/>
</dbReference>
<dbReference type="InterPro" id="IPR036637">
    <property type="entry name" value="Phosphohistidine_dom_sf"/>
</dbReference>
<evidence type="ECO:0000256" key="2">
    <source>
        <dbReference type="ARBA" id="ARBA00022741"/>
    </source>
</evidence>
<protein>
    <recommendedName>
        <fullName evidence="4">PEP-utilising enzyme mobile domain-containing protein</fullName>
    </recommendedName>
</protein>
<dbReference type="GO" id="GO:0008986">
    <property type="term" value="F:pyruvate, water dikinase activity"/>
    <property type="evidence" value="ECO:0007669"/>
    <property type="project" value="InterPro"/>
</dbReference>
<evidence type="ECO:0000256" key="3">
    <source>
        <dbReference type="ARBA" id="ARBA00022840"/>
    </source>
</evidence>
<organism evidence="5">
    <name type="scientific">marine sediment metagenome</name>
    <dbReference type="NCBI Taxonomy" id="412755"/>
    <lineage>
        <taxon>unclassified sequences</taxon>
        <taxon>metagenomes</taxon>
        <taxon>ecological metagenomes</taxon>
    </lineage>
</organism>
<name>A0A0F9VZ00_9ZZZZ</name>
<dbReference type="Pfam" id="PF00391">
    <property type="entry name" value="PEP-utilizers"/>
    <property type="match status" value="1"/>
</dbReference>
<keyword evidence="3" id="KW-0067">ATP-binding</keyword>
<keyword evidence="2" id="KW-0547">Nucleotide-binding</keyword>
<evidence type="ECO:0000256" key="1">
    <source>
        <dbReference type="ARBA" id="ARBA00007837"/>
    </source>
</evidence>
<dbReference type="GO" id="GO:0005524">
    <property type="term" value="F:ATP binding"/>
    <property type="evidence" value="ECO:0007669"/>
    <property type="project" value="UniProtKB-KW"/>
</dbReference>
<comment type="similarity">
    <text evidence="1">Belongs to the PEP-utilizing enzyme family.</text>
</comment>
<dbReference type="AlphaFoldDB" id="A0A0F9VZ00"/>
<reference evidence="5" key="1">
    <citation type="journal article" date="2015" name="Nature">
        <title>Complex archaea that bridge the gap between prokaryotes and eukaryotes.</title>
        <authorList>
            <person name="Spang A."/>
            <person name="Saw J.H."/>
            <person name="Jorgensen S.L."/>
            <person name="Zaremba-Niedzwiedzka K."/>
            <person name="Martijn J."/>
            <person name="Lind A.E."/>
            <person name="van Eijk R."/>
            <person name="Schleper C."/>
            <person name="Guy L."/>
            <person name="Ettema T.J."/>
        </authorList>
    </citation>
    <scope>NUCLEOTIDE SEQUENCE</scope>
</reference>
<dbReference type="InterPro" id="IPR006319">
    <property type="entry name" value="PEP_synth"/>
</dbReference>
<feature type="domain" description="PEP-utilising enzyme mobile" evidence="4">
    <location>
        <begin position="35"/>
        <end position="103"/>
    </location>
</feature>
<gene>
    <name evidence="5" type="ORF">LCGC14_0347230</name>
</gene>
<evidence type="ECO:0000259" key="4">
    <source>
        <dbReference type="Pfam" id="PF00391"/>
    </source>
</evidence>
<evidence type="ECO:0000313" key="5">
    <source>
        <dbReference type="EMBL" id="KKN78656.1"/>
    </source>
</evidence>
<dbReference type="PANTHER" id="PTHR43030">
    <property type="entry name" value="PHOSPHOENOLPYRUVATE SYNTHASE"/>
    <property type="match status" value="1"/>
</dbReference>
<accession>A0A0F9VZ00</accession>
<dbReference type="PANTHER" id="PTHR43030:SF1">
    <property type="entry name" value="PHOSPHOENOLPYRUVATE SYNTHASE"/>
    <property type="match status" value="1"/>
</dbReference>
<dbReference type="Gene3D" id="3.50.30.10">
    <property type="entry name" value="Phosphohistidine domain"/>
    <property type="match status" value="1"/>
</dbReference>
<sequence>MGNIILRGMAASKGVTKGNATLILTLEEGAKLFKEGILVCPSTTPTWTALMAKASAVVTDTGGPLSHTSIIARELGIPCVVGTVQATTLIKNGDLITVDGGKGTILLAQEGEN</sequence>
<comment type="caution">
    <text evidence="5">The sequence shown here is derived from an EMBL/GenBank/DDBJ whole genome shotgun (WGS) entry which is preliminary data.</text>
</comment>
<dbReference type="SUPFAM" id="SSF52009">
    <property type="entry name" value="Phosphohistidine domain"/>
    <property type="match status" value="1"/>
</dbReference>